<evidence type="ECO:0000259" key="10">
    <source>
        <dbReference type="PROSITE" id="PS50893"/>
    </source>
</evidence>
<evidence type="ECO:0000256" key="4">
    <source>
        <dbReference type="ARBA" id="ARBA00022692"/>
    </source>
</evidence>
<dbReference type="PANTHER" id="PTHR43394:SF1">
    <property type="entry name" value="ATP-BINDING CASSETTE SUB-FAMILY B MEMBER 10, MITOCHONDRIAL"/>
    <property type="match status" value="1"/>
</dbReference>
<dbReference type="PROSITE" id="PS50929">
    <property type="entry name" value="ABC_TM1F"/>
    <property type="match status" value="1"/>
</dbReference>
<feature type="transmembrane region" description="Helical" evidence="9">
    <location>
        <begin position="75"/>
        <end position="95"/>
    </location>
</feature>
<dbReference type="EMBL" id="SMRP01000023">
    <property type="protein sequence ID" value="TDG19281.1"/>
    <property type="molecule type" value="Genomic_DNA"/>
</dbReference>
<comment type="caution">
    <text evidence="12">The sequence shown here is derived from an EMBL/GenBank/DDBJ whole genome shotgun (WGS) entry which is preliminary data.</text>
</comment>
<dbReference type="Gene3D" id="3.40.50.300">
    <property type="entry name" value="P-loop containing nucleotide triphosphate hydrolases"/>
    <property type="match status" value="1"/>
</dbReference>
<dbReference type="PANTHER" id="PTHR43394">
    <property type="entry name" value="ATP-DEPENDENT PERMEASE MDL1, MITOCHONDRIAL"/>
    <property type="match status" value="1"/>
</dbReference>
<dbReference type="Pfam" id="PF00005">
    <property type="entry name" value="ABC_tran"/>
    <property type="match status" value="1"/>
</dbReference>
<feature type="domain" description="ABC transporter" evidence="10">
    <location>
        <begin position="356"/>
        <end position="592"/>
    </location>
</feature>
<reference evidence="12 13" key="1">
    <citation type="submission" date="2019-03" db="EMBL/GenBank/DDBJ databases">
        <title>Paraburkholderia sp. 4M-K11, isolated from subtropical forest soil.</title>
        <authorList>
            <person name="Gao Z.-H."/>
            <person name="Qiu L.-H."/>
        </authorList>
    </citation>
    <scope>NUCLEOTIDE SEQUENCE [LARGE SCALE GENOMIC DNA]</scope>
    <source>
        <strain evidence="12 13">4M-K11</strain>
    </source>
</reference>
<evidence type="ECO:0000313" key="13">
    <source>
        <dbReference type="Proteomes" id="UP000295722"/>
    </source>
</evidence>
<keyword evidence="7 9" id="KW-1133">Transmembrane helix</keyword>
<proteinExistence type="predicted"/>
<dbReference type="InterPro" id="IPR003593">
    <property type="entry name" value="AAA+_ATPase"/>
</dbReference>
<dbReference type="OrthoDB" id="8554730at2"/>
<keyword evidence="8 9" id="KW-0472">Membrane</keyword>
<feature type="transmembrane region" description="Helical" evidence="9">
    <location>
        <begin position="179"/>
        <end position="197"/>
    </location>
</feature>
<dbReference type="InterPro" id="IPR036640">
    <property type="entry name" value="ABC1_TM_sf"/>
</dbReference>
<dbReference type="InterPro" id="IPR011527">
    <property type="entry name" value="ABC1_TM_dom"/>
</dbReference>
<dbReference type="SUPFAM" id="SSF52540">
    <property type="entry name" value="P-loop containing nucleoside triphosphate hydrolases"/>
    <property type="match status" value="1"/>
</dbReference>
<sequence>MLDDLAGAACFALPLRRSEAEQAPRAKRLVMEALWRNKAFYVEAIFATVLANLLAITTSLFSMQVYDRVIPNRGFSTLWVLSVGVCLAILLELVLKHVRGIAIERTARRIDERLSIWFFNRLLNVRLEHRPPSIGTLASQVKGFESVRAVLSSASLFVLVDVPFAALFVAIIGLIGGRLVLVPLLMVPVSLFTGLMFQSQIARHSLENQGQSNRKAGLLVESIDGAESLKANRADWTLQRRWAALVGDAGSSDYKVKHYASLSSHLTVSLQQIGYVALVAFGAWLVADNKLTMGSLIACTIISGRAMSPIAQLPSTLVQWSNARAAMSGLDKLISLPNDNDERGVALVPEIVNGSLVFEGLKFRYGQGGDAALEIERLEIRSGERIGIIGTIGSGKSTFLKLASGLYRPASGRATIDGVDMSLILPDVLHEKIAYLPQDIRLTSGTLRSNLVQGLPDPGDERLLEVAKLTGLSDLIMRHPKGLALPITEGGRGISGGQRQLIGLTRLLLTRPKVLVLDEPTASMDAATEARIVAVLEAIATRGTTVLVATHKTALLPVTNRLLVMREGRVVVDGPRDQVLEKLFGKTPTAVSSEV</sequence>
<evidence type="ECO:0000256" key="6">
    <source>
        <dbReference type="ARBA" id="ARBA00022840"/>
    </source>
</evidence>
<organism evidence="12 13">
    <name type="scientific">Paraburkholderia silviterrae</name>
    <dbReference type="NCBI Taxonomy" id="2528715"/>
    <lineage>
        <taxon>Bacteria</taxon>
        <taxon>Pseudomonadati</taxon>
        <taxon>Pseudomonadota</taxon>
        <taxon>Betaproteobacteria</taxon>
        <taxon>Burkholderiales</taxon>
        <taxon>Burkholderiaceae</taxon>
        <taxon>Paraburkholderia</taxon>
    </lineage>
</organism>
<feature type="transmembrane region" description="Helical" evidence="9">
    <location>
        <begin position="149"/>
        <end position="172"/>
    </location>
</feature>
<protein>
    <submittedName>
        <fullName evidence="12">ATP-binding cassette domain-containing protein</fullName>
    </submittedName>
</protein>
<keyword evidence="4 9" id="KW-0812">Transmembrane</keyword>
<dbReference type="SMART" id="SM00382">
    <property type="entry name" value="AAA"/>
    <property type="match status" value="1"/>
</dbReference>
<dbReference type="CDD" id="cd18587">
    <property type="entry name" value="ABC_6TM_LapB_like"/>
    <property type="match status" value="1"/>
</dbReference>
<keyword evidence="3" id="KW-0997">Cell inner membrane</keyword>
<keyword evidence="2" id="KW-1003">Cell membrane</keyword>
<keyword evidence="6 12" id="KW-0067">ATP-binding</keyword>
<evidence type="ECO:0000259" key="11">
    <source>
        <dbReference type="PROSITE" id="PS50929"/>
    </source>
</evidence>
<evidence type="ECO:0000256" key="8">
    <source>
        <dbReference type="ARBA" id="ARBA00023136"/>
    </source>
</evidence>
<evidence type="ECO:0000313" key="12">
    <source>
        <dbReference type="EMBL" id="TDG19281.1"/>
    </source>
</evidence>
<dbReference type="InterPro" id="IPR003439">
    <property type="entry name" value="ABC_transporter-like_ATP-bd"/>
</dbReference>
<gene>
    <name evidence="12" type="ORF">EYW47_31550</name>
</gene>
<name>A0A4R5M2I4_9BURK</name>
<evidence type="ECO:0000256" key="9">
    <source>
        <dbReference type="SAM" id="Phobius"/>
    </source>
</evidence>
<dbReference type="SUPFAM" id="SSF90123">
    <property type="entry name" value="ABC transporter transmembrane region"/>
    <property type="match status" value="1"/>
</dbReference>
<dbReference type="Proteomes" id="UP000295722">
    <property type="component" value="Unassembled WGS sequence"/>
</dbReference>
<keyword evidence="13" id="KW-1185">Reference proteome</keyword>
<evidence type="ECO:0000256" key="1">
    <source>
        <dbReference type="ARBA" id="ARBA00004651"/>
    </source>
</evidence>
<feature type="transmembrane region" description="Helical" evidence="9">
    <location>
        <begin position="44"/>
        <end position="63"/>
    </location>
</feature>
<evidence type="ECO:0000256" key="2">
    <source>
        <dbReference type="ARBA" id="ARBA00022475"/>
    </source>
</evidence>
<accession>A0A4R5M2I4</accession>
<feature type="domain" description="ABC transmembrane type-1" evidence="11">
    <location>
        <begin position="44"/>
        <end position="322"/>
    </location>
</feature>
<dbReference type="PROSITE" id="PS50893">
    <property type="entry name" value="ABC_TRANSPORTER_2"/>
    <property type="match status" value="1"/>
</dbReference>
<dbReference type="Gene3D" id="1.20.1560.10">
    <property type="entry name" value="ABC transporter type 1, transmembrane domain"/>
    <property type="match status" value="1"/>
</dbReference>
<evidence type="ECO:0000256" key="5">
    <source>
        <dbReference type="ARBA" id="ARBA00022741"/>
    </source>
</evidence>
<dbReference type="GO" id="GO:0016887">
    <property type="term" value="F:ATP hydrolysis activity"/>
    <property type="evidence" value="ECO:0007669"/>
    <property type="project" value="InterPro"/>
</dbReference>
<keyword evidence="5" id="KW-0547">Nucleotide-binding</keyword>
<dbReference type="AlphaFoldDB" id="A0A4R5M2I4"/>
<dbReference type="InterPro" id="IPR039421">
    <property type="entry name" value="Type_1_exporter"/>
</dbReference>
<dbReference type="Pfam" id="PF00664">
    <property type="entry name" value="ABC_membrane"/>
    <property type="match status" value="1"/>
</dbReference>
<dbReference type="GO" id="GO:0015421">
    <property type="term" value="F:ABC-type oligopeptide transporter activity"/>
    <property type="evidence" value="ECO:0007669"/>
    <property type="project" value="TreeGrafter"/>
</dbReference>
<comment type="subcellular location">
    <subcellularLocation>
        <location evidence="1">Cell membrane</location>
        <topology evidence="1">Multi-pass membrane protein</topology>
    </subcellularLocation>
</comment>
<dbReference type="InterPro" id="IPR027417">
    <property type="entry name" value="P-loop_NTPase"/>
</dbReference>
<dbReference type="GO" id="GO:0005886">
    <property type="term" value="C:plasma membrane"/>
    <property type="evidence" value="ECO:0007669"/>
    <property type="project" value="UniProtKB-SubCell"/>
</dbReference>
<evidence type="ECO:0000256" key="7">
    <source>
        <dbReference type="ARBA" id="ARBA00022989"/>
    </source>
</evidence>
<dbReference type="GO" id="GO:0005524">
    <property type="term" value="F:ATP binding"/>
    <property type="evidence" value="ECO:0007669"/>
    <property type="project" value="UniProtKB-KW"/>
</dbReference>
<evidence type="ECO:0000256" key="3">
    <source>
        <dbReference type="ARBA" id="ARBA00022519"/>
    </source>
</evidence>